<feature type="transmembrane region" description="Helical" evidence="1">
    <location>
        <begin position="38"/>
        <end position="55"/>
    </location>
</feature>
<feature type="transmembrane region" description="Helical" evidence="1">
    <location>
        <begin position="212"/>
        <end position="230"/>
    </location>
</feature>
<organism evidence="2 3">
    <name type="scientific">Paenibacillus terrae</name>
    <dbReference type="NCBI Taxonomy" id="159743"/>
    <lineage>
        <taxon>Bacteria</taxon>
        <taxon>Bacillati</taxon>
        <taxon>Bacillota</taxon>
        <taxon>Bacilli</taxon>
        <taxon>Bacillales</taxon>
        <taxon>Paenibacillaceae</taxon>
        <taxon>Paenibacillus</taxon>
    </lineage>
</organism>
<protein>
    <submittedName>
        <fullName evidence="2">Uncharacterized protein</fullName>
    </submittedName>
</protein>
<feature type="transmembrane region" description="Helical" evidence="1">
    <location>
        <begin position="364"/>
        <end position="386"/>
    </location>
</feature>
<feature type="transmembrane region" description="Helical" evidence="1">
    <location>
        <begin position="91"/>
        <end position="111"/>
    </location>
</feature>
<proteinExistence type="predicted"/>
<keyword evidence="1" id="KW-0812">Transmembrane</keyword>
<evidence type="ECO:0000313" key="2">
    <source>
        <dbReference type="EMBL" id="KJD47392.1"/>
    </source>
</evidence>
<reference evidence="2 3" key="1">
    <citation type="submission" date="2014-11" db="EMBL/GenBank/DDBJ databases">
        <title>Draft Genome Sequences of Paenibacillus polymyxa NRRL B-30509 and Paenibacillus terrae NRRL B-30644, Strains from a Poultry Environment that Produce Tridecaptin A and Paenicidins.</title>
        <authorList>
            <person name="van Belkum M.J."/>
            <person name="Lohans C.T."/>
            <person name="Vederas J.C."/>
        </authorList>
    </citation>
    <scope>NUCLEOTIDE SEQUENCE [LARGE SCALE GENOMIC DNA]</scope>
    <source>
        <strain evidence="2 3">NRRL B-30644</strain>
    </source>
</reference>
<dbReference type="EMBL" id="JTHP01000001">
    <property type="protein sequence ID" value="KJD47392.1"/>
    <property type="molecule type" value="Genomic_DNA"/>
</dbReference>
<accession>A0A0D7XB20</accession>
<dbReference type="Pfam" id="PF13687">
    <property type="entry name" value="DUF4153"/>
    <property type="match status" value="1"/>
</dbReference>
<keyword evidence="3" id="KW-1185">Reference proteome</keyword>
<feature type="transmembrane region" description="Helical" evidence="1">
    <location>
        <begin position="160"/>
        <end position="183"/>
    </location>
</feature>
<dbReference type="RefSeq" id="WP_044644186.1">
    <property type="nucleotide sequence ID" value="NZ_JTHP01000001.1"/>
</dbReference>
<keyword evidence="1" id="KW-1133">Transmembrane helix</keyword>
<feature type="transmembrane region" description="Helical" evidence="1">
    <location>
        <begin position="67"/>
        <end position="85"/>
    </location>
</feature>
<name>A0A0D7XB20_9BACL</name>
<dbReference type="OrthoDB" id="9767931at2"/>
<keyword evidence="1" id="KW-0472">Membrane</keyword>
<sequence>MHDKLSGTSLPKPSFLSAFAAAIVLALVHQYLFYGHALGVSLPIFVILFYTYMYVYNRDRIRLDSWMGKLLFVVIVLLSLTYALFDNPVLYVLNALAIPALISVHMVMLLGEKRHSWSEPSIIGQALSHLFYQNLRHVVTPFRMFKTAAFRNVKDERKRVLGKVMVGLLIALPLLFIIISLLASADGMFEELLSGIPSWIGTLSFGSGMLRLIWTCFFTFCFFCYLWGFVQPAPRNTEREVQSWHGLDERTNGQTTEYGGHSSVMINKSAVPYHEPVAIKFDPVITATVLIVMNLVYVVFVVLQFGYLFGAWEGALPEGTSYAEYARRGFGELVMVTGINFVLMISVLKWTEFSSNILQKMNNGLLYVLVGCSGVMLYSGYTRLVMYEEAYGYTYTRYLVHAFMIFLGLLLLIAAVRIHVRQLPLAKYYVVLALVAYLVVNYVGIDVRIAENNLERYRTTSVIDKEYLSGLSADAIPLLIEFSRKEHGAMDEFLQGRLMSMTREETAWPAFNWAEYRAQRKLHDYILE</sequence>
<dbReference type="PATRIC" id="fig|159743.3.peg.8"/>
<dbReference type="Proteomes" id="UP000032534">
    <property type="component" value="Unassembled WGS sequence"/>
</dbReference>
<feature type="transmembrane region" description="Helical" evidence="1">
    <location>
        <begin position="284"/>
        <end position="309"/>
    </location>
</feature>
<evidence type="ECO:0000256" key="1">
    <source>
        <dbReference type="SAM" id="Phobius"/>
    </source>
</evidence>
<dbReference type="InterPro" id="IPR025291">
    <property type="entry name" value="DUF4153"/>
</dbReference>
<feature type="transmembrane region" description="Helical" evidence="1">
    <location>
        <begin position="428"/>
        <end position="445"/>
    </location>
</feature>
<evidence type="ECO:0000313" key="3">
    <source>
        <dbReference type="Proteomes" id="UP000032534"/>
    </source>
</evidence>
<dbReference type="AlphaFoldDB" id="A0A0D7XB20"/>
<gene>
    <name evidence="2" type="ORF">QD47_00040</name>
</gene>
<comment type="caution">
    <text evidence="2">The sequence shown here is derived from an EMBL/GenBank/DDBJ whole genome shotgun (WGS) entry which is preliminary data.</text>
</comment>
<feature type="transmembrane region" description="Helical" evidence="1">
    <location>
        <begin position="12"/>
        <end position="32"/>
    </location>
</feature>
<feature type="transmembrane region" description="Helical" evidence="1">
    <location>
        <begin position="398"/>
        <end position="416"/>
    </location>
</feature>
<feature type="transmembrane region" description="Helical" evidence="1">
    <location>
        <begin position="329"/>
        <end position="352"/>
    </location>
</feature>